<sequence>MKYKYSFDELIYDDEDRDLIIIVEEKIQLVAQFLMSDVQIDSESYIQALDSVLNGFSDYEELNGNVCGILIHRDKTKVIDCLADDGMGNWCEIETKELRELIDIWCNKLKRFKENNK</sequence>
<evidence type="ECO:0000313" key="1">
    <source>
        <dbReference type="EMBL" id="AKC63123.1"/>
    </source>
</evidence>
<evidence type="ECO:0000313" key="2">
    <source>
        <dbReference type="Proteomes" id="UP000033052"/>
    </source>
</evidence>
<accession>A0A7U4JPW7</accession>
<protein>
    <recommendedName>
        <fullName evidence="3">Antitoxin</fullName>
    </recommendedName>
</protein>
<dbReference type="GeneID" id="92939077"/>
<dbReference type="AlphaFoldDB" id="A0A7U4JPW7"/>
<gene>
    <name evidence="1" type="ORF">CLSPO_c24030</name>
</gene>
<evidence type="ECO:0008006" key="3">
    <source>
        <dbReference type="Google" id="ProtNLM"/>
    </source>
</evidence>
<dbReference type="KEGG" id="cld:CLSPO_c24030"/>
<proteinExistence type="predicted"/>
<dbReference type="RefSeq" id="WP_046340402.1">
    <property type="nucleotide sequence ID" value="NZ_CP009225.1"/>
</dbReference>
<reference evidence="1 2" key="1">
    <citation type="journal article" date="2015" name="PLoS ONE">
        <title>A universal mariner transposon system for forward genetic studies in the genus clostridium.</title>
        <authorList>
            <person name="Zhang Y."/>
            <person name="Grosse-Honebrink A."/>
            <person name="Minton N.P."/>
        </authorList>
    </citation>
    <scope>NUCLEOTIDE SEQUENCE [LARGE SCALE GENOMIC DNA]</scope>
    <source>
        <strain evidence="1 2">NCIMB 10696</strain>
    </source>
</reference>
<dbReference type="EMBL" id="CP009225">
    <property type="protein sequence ID" value="AKC63123.1"/>
    <property type="molecule type" value="Genomic_DNA"/>
</dbReference>
<organism evidence="1 2">
    <name type="scientific">Clostridium sporogenes</name>
    <dbReference type="NCBI Taxonomy" id="1509"/>
    <lineage>
        <taxon>Bacteria</taxon>
        <taxon>Bacillati</taxon>
        <taxon>Bacillota</taxon>
        <taxon>Clostridia</taxon>
        <taxon>Eubacteriales</taxon>
        <taxon>Clostridiaceae</taxon>
        <taxon>Clostridium</taxon>
    </lineage>
</organism>
<name>A0A7U4JPW7_CLOSG</name>
<dbReference type="Proteomes" id="UP000033052">
    <property type="component" value="Chromosome"/>
</dbReference>